<dbReference type="InterPro" id="IPR041578">
    <property type="entry name" value="PIN_8"/>
</dbReference>
<organism evidence="3 4">
    <name type="scientific">Pseudomonas syringae pv. ribicola</name>
    <dbReference type="NCBI Taxonomy" id="55398"/>
    <lineage>
        <taxon>Bacteria</taxon>
        <taxon>Pseudomonadati</taxon>
        <taxon>Pseudomonadota</taxon>
        <taxon>Gammaproteobacteria</taxon>
        <taxon>Pseudomonadales</taxon>
        <taxon>Pseudomonadaceae</taxon>
        <taxon>Pseudomonas</taxon>
    </lineage>
</organism>
<feature type="domain" description="Sensor histidine kinase NatK-like C-terminal" evidence="1">
    <location>
        <begin position="370"/>
        <end position="467"/>
    </location>
</feature>
<dbReference type="Pfam" id="PF14501">
    <property type="entry name" value="HATPase_c_5"/>
    <property type="match status" value="1"/>
</dbReference>
<evidence type="ECO:0000313" key="4">
    <source>
        <dbReference type="Proteomes" id="UP000050554"/>
    </source>
</evidence>
<dbReference type="SUPFAM" id="SSF55874">
    <property type="entry name" value="ATPase domain of HSP90 chaperone/DNA topoisomerase II/histidine kinase"/>
    <property type="match status" value="1"/>
</dbReference>
<reference evidence="3 4" key="1">
    <citation type="submission" date="2015-09" db="EMBL/GenBank/DDBJ databases">
        <title>Genome announcement of multiple Pseudomonas syringae strains.</title>
        <authorList>
            <person name="Thakur S."/>
            <person name="Wang P.W."/>
            <person name="Gong Y."/>
            <person name="Weir B.S."/>
            <person name="Guttman D.S."/>
        </authorList>
    </citation>
    <scope>NUCLEOTIDE SEQUENCE [LARGE SCALE GENOMIC DNA]</scope>
    <source>
        <strain evidence="3 4">ICMP3882</strain>
    </source>
</reference>
<dbReference type="PATRIC" id="fig|55398.3.peg.25"/>
<evidence type="ECO:0000259" key="2">
    <source>
        <dbReference type="Pfam" id="PF18476"/>
    </source>
</evidence>
<keyword evidence="3" id="KW-0418">Kinase</keyword>
<evidence type="ECO:0000259" key="1">
    <source>
        <dbReference type="Pfam" id="PF14501"/>
    </source>
</evidence>
<name>A0A0P9Y864_PSESI</name>
<dbReference type="AlphaFoldDB" id="A0A0P9Y864"/>
<dbReference type="Proteomes" id="UP000050554">
    <property type="component" value="Unassembled WGS sequence"/>
</dbReference>
<protein>
    <submittedName>
        <fullName evidence="3">Putative signal transduction histidine kinase</fullName>
    </submittedName>
</protein>
<evidence type="ECO:0000313" key="3">
    <source>
        <dbReference type="EMBL" id="KPY44604.1"/>
    </source>
</evidence>
<accession>A0A0P9Y864</accession>
<sequence>MMEEKKQIRSLLKTHRDLDEEEFDNMWERAVFIFDANVLLDLYRLPQSAKNELLSVLQNPEIKNRIWISFQGLLEFLNNRHDIIGDQKNKFEMVRSKLQEAINGYNGVFNTLTTELAKLKLRQRHSLIDPEQFISAENIKSGINFVNEFLENLNELEEKQSDVHHKDDTKEHVLDLFDGKVGHGFSREEIRKIYDEGEERYKNDIPPGYKDKKKTDFYTVLDIEYKCKFGDLLFWYEVIRKAQAEKLECIILVTGDLKEDWWLEKRGKKLGPRKELLNEIYTKAPDLRSFHMYDTSNFLRRVGERFTFNVSESTISETENLLATERNEFDSTEWTNIADVFDIITSDQKELAITRDTSFPNLPTVNVSFFTIFNVIFEIIDNVKKHASTKILSVSSRFYKGYLTIRFSNPYSGKSVSSMEYYRAAAVNARHEGGTGLVMITSQLSDEGIDVQTSCEDDVFSVEFFIPLSKLS</sequence>
<dbReference type="GO" id="GO:0016301">
    <property type="term" value="F:kinase activity"/>
    <property type="evidence" value="ECO:0007669"/>
    <property type="project" value="UniProtKB-KW"/>
</dbReference>
<feature type="domain" description="PIN like" evidence="2">
    <location>
        <begin position="31"/>
        <end position="276"/>
    </location>
</feature>
<dbReference type="Pfam" id="PF18476">
    <property type="entry name" value="PIN_8"/>
    <property type="match status" value="1"/>
</dbReference>
<dbReference type="EMBL" id="LJRF01000161">
    <property type="protein sequence ID" value="KPY44604.1"/>
    <property type="molecule type" value="Genomic_DNA"/>
</dbReference>
<proteinExistence type="predicted"/>
<gene>
    <name evidence="3" type="ORF">ALO47_00019</name>
</gene>
<keyword evidence="3" id="KW-0808">Transferase</keyword>
<dbReference type="InterPro" id="IPR032834">
    <property type="entry name" value="NatK-like_C"/>
</dbReference>
<comment type="caution">
    <text evidence="3">The sequence shown here is derived from an EMBL/GenBank/DDBJ whole genome shotgun (WGS) entry which is preliminary data.</text>
</comment>
<dbReference type="InterPro" id="IPR036890">
    <property type="entry name" value="HATPase_C_sf"/>
</dbReference>